<protein>
    <submittedName>
        <fullName evidence="1">Uncharacterized protein</fullName>
    </submittedName>
</protein>
<dbReference type="KEGG" id="smag:AN936_22090"/>
<name>A0A0N7GTA2_SPHMC</name>
<accession>A0A0N7GTA2</accession>
<reference evidence="1 2" key="1">
    <citation type="journal article" date="2015" name="Genome Announc.">
        <title>Complete Genome Sequence of Polypropylene Glycol- and Polyethylene Glycol-Degrading Sphingopyxis macrogoltabida Strain EY-1.</title>
        <authorList>
            <person name="Ohtsubo Y."/>
            <person name="Nagata Y."/>
            <person name="Numata M."/>
            <person name="Tsuchikane K."/>
            <person name="Hosoyama A."/>
            <person name="Yamazoe A."/>
            <person name="Tsuda M."/>
            <person name="Fujita N."/>
            <person name="Kawai F."/>
        </authorList>
    </citation>
    <scope>NUCLEOTIDE SEQUENCE [LARGE SCALE GENOMIC DNA]</scope>
    <source>
        <strain evidence="1 2">EY-1</strain>
    </source>
</reference>
<sequence>MKPDLSGILGECADLIQHILYTPGYGDDVNSREEAQDHIERARAAIAAWNRRPADEQLWSRAVRGIKAALAGDIDVLDMAEVNRVMGWD</sequence>
<proteinExistence type="predicted"/>
<gene>
    <name evidence="1" type="ORF">AN936_22090</name>
</gene>
<dbReference type="Proteomes" id="UP000058074">
    <property type="component" value="Chromosome"/>
</dbReference>
<evidence type="ECO:0000313" key="1">
    <source>
        <dbReference type="EMBL" id="ALH82947.1"/>
    </source>
</evidence>
<organism evidence="1 2">
    <name type="scientific">Sphingopyxis macrogoltabida</name>
    <name type="common">Sphingomonas macrogoltabidus</name>
    <dbReference type="NCBI Taxonomy" id="33050"/>
    <lineage>
        <taxon>Bacteria</taxon>
        <taxon>Pseudomonadati</taxon>
        <taxon>Pseudomonadota</taxon>
        <taxon>Alphaproteobacteria</taxon>
        <taxon>Sphingomonadales</taxon>
        <taxon>Sphingomonadaceae</taxon>
        <taxon>Sphingopyxis</taxon>
    </lineage>
</organism>
<evidence type="ECO:0000313" key="2">
    <source>
        <dbReference type="Proteomes" id="UP000058074"/>
    </source>
</evidence>
<dbReference type="AlphaFoldDB" id="A0A0N7GTA2"/>
<dbReference type="EMBL" id="CP012700">
    <property type="protein sequence ID" value="ALH82947.1"/>
    <property type="molecule type" value="Genomic_DNA"/>
</dbReference>
<dbReference type="PATRIC" id="fig|33050.5.peg.4573"/>